<dbReference type="InterPro" id="IPR011333">
    <property type="entry name" value="SKP1/BTB/POZ_sf"/>
</dbReference>
<gene>
    <name evidence="2" type="primary">BTB domain containing protein</name>
    <name evidence="2" type="ORF">CLUMA_CG007155</name>
</gene>
<protein>
    <submittedName>
        <fullName evidence="2">CLUMA_CG007155, isoform A</fullName>
    </submittedName>
</protein>
<dbReference type="Pfam" id="PF00651">
    <property type="entry name" value="BTB"/>
    <property type="match status" value="1"/>
</dbReference>
<evidence type="ECO:0000259" key="1">
    <source>
        <dbReference type="PROSITE" id="PS50097"/>
    </source>
</evidence>
<feature type="domain" description="BTB" evidence="1">
    <location>
        <begin position="54"/>
        <end position="120"/>
    </location>
</feature>
<dbReference type="Proteomes" id="UP000183832">
    <property type="component" value="Unassembled WGS sequence"/>
</dbReference>
<dbReference type="PROSITE" id="PS50097">
    <property type="entry name" value="BTB"/>
    <property type="match status" value="1"/>
</dbReference>
<dbReference type="SUPFAM" id="SSF54695">
    <property type="entry name" value="POZ domain"/>
    <property type="match status" value="1"/>
</dbReference>
<dbReference type="InterPro" id="IPR000210">
    <property type="entry name" value="BTB/POZ_dom"/>
</dbReference>
<proteinExistence type="predicted"/>
<dbReference type="CDD" id="cd18315">
    <property type="entry name" value="BTB_POZ_BAB-like"/>
    <property type="match status" value="1"/>
</dbReference>
<dbReference type="SMART" id="SM00225">
    <property type="entry name" value="BTB"/>
    <property type="match status" value="1"/>
</dbReference>
<organism evidence="2 3">
    <name type="scientific">Clunio marinus</name>
    <dbReference type="NCBI Taxonomy" id="568069"/>
    <lineage>
        <taxon>Eukaryota</taxon>
        <taxon>Metazoa</taxon>
        <taxon>Ecdysozoa</taxon>
        <taxon>Arthropoda</taxon>
        <taxon>Hexapoda</taxon>
        <taxon>Insecta</taxon>
        <taxon>Pterygota</taxon>
        <taxon>Neoptera</taxon>
        <taxon>Endopterygota</taxon>
        <taxon>Diptera</taxon>
        <taxon>Nematocera</taxon>
        <taxon>Chironomoidea</taxon>
        <taxon>Chironomidae</taxon>
        <taxon>Clunio</taxon>
    </lineage>
</organism>
<accession>A0A1J1I5H3</accession>
<reference evidence="2 3" key="1">
    <citation type="submission" date="2015-04" db="EMBL/GenBank/DDBJ databases">
        <authorList>
            <person name="Syromyatnikov M.Y."/>
            <person name="Popov V.N."/>
        </authorList>
    </citation>
    <scope>NUCLEOTIDE SEQUENCE [LARGE SCALE GENOMIC DNA]</scope>
</reference>
<evidence type="ECO:0000313" key="2">
    <source>
        <dbReference type="EMBL" id="CRK93625.1"/>
    </source>
</evidence>
<sequence>MKFQRNCHEKNDLSKYIITKEDSICRIQSAKQSEALKDIAKKGQYEELLNQKHVNCTLSSEGHFIRAHSQILIASSCYFSKLIKNWRTSNEAIIQFHGIPFMNICLILKYIYTGHVSMAENRLESFLEFAETMAVIEKDKKDLMKISRRSKEIERKNMKTMKTEINSTFSTDHKSYYDNTKSQFQQVTIEIVKNNKDKDDSKVNIIGHIKKASKVDRTCNVFFQEFMSKEKNKHAISGCPVGKGRRNLDRNAINRLTDIEFRQYAYSLEVPGIRPKPVRIVDNDSMSNDDDDDCYEDDGNEHDVAMIDDSTIDDFNIADLFLDDEGN</sequence>
<name>A0A1J1I5H3_9DIPT</name>
<dbReference type="Gene3D" id="3.30.710.10">
    <property type="entry name" value="Potassium Channel Kv1.1, Chain A"/>
    <property type="match status" value="1"/>
</dbReference>
<dbReference type="EMBL" id="CVRI01000037">
    <property type="protein sequence ID" value="CRK93625.1"/>
    <property type="molecule type" value="Genomic_DNA"/>
</dbReference>
<dbReference type="AlphaFoldDB" id="A0A1J1I5H3"/>
<evidence type="ECO:0000313" key="3">
    <source>
        <dbReference type="Proteomes" id="UP000183832"/>
    </source>
</evidence>
<keyword evidence="3" id="KW-1185">Reference proteome</keyword>